<feature type="compositionally biased region" description="Polar residues" evidence="1">
    <location>
        <begin position="60"/>
        <end position="83"/>
    </location>
</feature>
<evidence type="ECO:0000313" key="2">
    <source>
        <dbReference type="EMBL" id="VWP02122.1"/>
    </source>
</evidence>
<dbReference type="AlphaFoldDB" id="A0A5K1K7H1"/>
<feature type="region of interest" description="Disordered" evidence="1">
    <location>
        <begin position="43"/>
        <end position="211"/>
    </location>
</feature>
<feature type="region of interest" description="Disordered" evidence="1">
    <location>
        <begin position="289"/>
        <end position="308"/>
    </location>
</feature>
<feature type="region of interest" description="Disordered" evidence="1">
    <location>
        <begin position="1"/>
        <end position="22"/>
    </location>
</feature>
<feature type="region of interest" description="Disordered" evidence="1">
    <location>
        <begin position="314"/>
        <end position="513"/>
    </location>
</feature>
<evidence type="ECO:0000256" key="1">
    <source>
        <dbReference type="SAM" id="MobiDB-lite"/>
    </source>
</evidence>
<feature type="compositionally biased region" description="Polar residues" evidence="1">
    <location>
        <begin position="456"/>
        <end position="469"/>
    </location>
</feature>
<organism evidence="2">
    <name type="scientific">Ganoderma boninense</name>
    <dbReference type="NCBI Taxonomy" id="34458"/>
    <lineage>
        <taxon>Eukaryota</taxon>
        <taxon>Fungi</taxon>
        <taxon>Dikarya</taxon>
        <taxon>Basidiomycota</taxon>
        <taxon>Agaricomycotina</taxon>
        <taxon>Agaricomycetes</taxon>
        <taxon>Polyporales</taxon>
        <taxon>Polyporaceae</taxon>
        <taxon>Ganoderma</taxon>
    </lineage>
</organism>
<feature type="compositionally biased region" description="Basic and acidic residues" evidence="1">
    <location>
        <begin position="289"/>
        <end position="300"/>
    </location>
</feature>
<sequence length="513" mass="56402">MFPPSGADDADSLIPDTDVKEPPLKKFKALFDESDPDRVARMDMSEYASQHVGSPPGGESLTQYEPSAMFATQASRSGTNGRSGVNALLLPVMEEEEEGTVVSETQTQGRGTKRKTQDEDVDMDDEHPRLKRRTGVAPVEQSQAPPPPEQNQAQKKPMSKVVTRVDMAQTQVHVKPPKPSSSKKGTQAGPDRDDAFLKAVASTKRGKKSEDTFDREFNNLRISKPDLERAREDEEWKVLEEFGDDGDVRGNFMVVVECPVFREAGTNTDHMRRGEGRAEWVGRPDFKKFKKRTAGERRQPIELLVEEQSDLGIGSQYWKGSQPEPPSQPLPESQSQQPKIATTQRSAPRNGKERLLLHSDSDAEEKPAVAKSTKGKGRAPSAKPPSTQKSTVTRATRGKTSSQKQPLFILDSDDEEEDAVKDDDFRMDSDDEDEPPHDAEGDDDDDDDEFGATLKSLKSTGRSSRTATQASSKGKSGTGTAAAKKKTPAIVVDDDSDDGGFKAFGARTRTRRK</sequence>
<feature type="compositionally biased region" description="Acidic residues" evidence="1">
    <location>
        <begin position="411"/>
        <end position="421"/>
    </location>
</feature>
<gene>
    <name evidence="2" type="primary">Q9HF03</name>
</gene>
<feature type="compositionally biased region" description="Basic and acidic residues" evidence="1">
    <location>
        <begin position="350"/>
        <end position="368"/>
    </location>
</feature>
<feature type="compositionally biased region" description="Acidic residues" evidence="1">
    <location>
        <begin position="429"/>
        <end position="450"/>
    </location>
</feature>
<proteinExistence type="predicted"/>
<accession>A0A5K1K7H1</accession>
<dbReference type="EMBL" id="LR729946">
    <property type="protein sequence ID" value="VWP02122.1"/>
    <property type="molecule type" value="Genomic_DNA"/>
</dbReference>
<reference evidence="2" key="1">
    <citation type="submission" date="2019-10" db="EMBL/GenBank/DDBJ databases">
        <authorList>
            <person name="Nor Muhammad N."/>
        </authorList>
    </citation>
    <scope>NUCLEOTIDE SEQUENCE</scope>
</reference>
<feature type="compositionally biased region" description="Polar residues" evidence="1">
    <location>
        <begin position="384"/>
        <end position="405"/>
    </location>
</feature>
<name>A0A5K1K7H1_9APHY</name>
<feature type="compositionally biased region" description="Low complexity" evidence="1">
    <location>
        <begin position="470"/>
        <end position="482"/>
    </location>
</feature>
<protein>
    <submittedName>
        <fullName evidence="2">Pre-mRNA-splicing factor CLF1 (Crooked-neck-like protein 1)</fullName>
    </submittedName>
</protein>